<dbReference type="InterPro" id="IPR002197">
    <property type="entry name" value="HTH_Fis"/>
</dbReference>
<keyword evidence="3" id="KW-0805">Transcription regulation</keyword>
<reference evidence="6" key="1">
    <citation type="journal article" date="2020" name="mSystems">
        <title>Genome- and Community-Level Interaction Insights into Carbon Utilization and Element Cycling Functions of Hydrothermarchaeota in Hydrothermal Sediment.</title>
        <authorList>
            <person name="Zhou Z."/>
            <person name="Liu Y."/>
            <person name="Xu W."/>
            <person name="Pan J."/>
            <person name="Luo Z.H."/>
            <person name="Li M."/>
        </authorList>
    </citation>
    <scope>NUCLEOTIDE SEQUENCE [LARGE SCALE GENOMIC DNA]</scope>
    <source>
        <strain evidence="6">HyVt-503</strain>
    </source>
</reference>
<dbReference type="FunFam" id="3.40.50.300:FF:000006">
    <property type="entry name" value="DNA-binding transcriptional regulator NtrC"/>
    <property type="match status" value="1"/>
</dbReference>
<evidence type="ECO:0000313" key="6">
    <source>
        <dbReference type="EMBL" id="HFC46711.1"/>
    </source>
</evidence>
<dbReference type="PANTHER" id="PTHR32071:SF113">
    <property type="entry name" value="ALGINATE BIOSYNTHESIS TRANSCRIPTIONAL REGULATORY PROTEIN ALGB"/>
    <property type="match status" value="1"/>
</dbReference>
<evidence type="ECO:0000256" key="4">
    <source>
        <dbReference type="ARBA" id="ARBA00023163"/>
    </source>
</evidence>
<dbReference type="GO" id="GO:0043565">
    <property type="term" value="F:sequence-specific DNA binding"/>
    <property type="evidence" value="ECO:0007669"/>
    <property type="project" value="InterPro"/>
</dbReference>
<dbReference type="Gene3D" id="3.40.50.300">
    <property type="entry name" value="P-loop containing nucleotide triphosphate hydrolases"/>
    <property type="match status" value="1"/>
</dbReference>
<organism evidence="6">
    <name type="scientific">Dissulfuribacter thermophilus</name>
    <dbReference type="NCBI Taxonomy" id="1156395"/>
    <lineage>
        <taxon>Bacteria</taxon>
        <taxon>Pseudomonadati</taxon>
        <taxon>Thermodesulfobacteriota</taxon>
        <taxon>Dissulfuribacteria</taxon>
        <taxon>Dissulfuribacterales</taxon>
        <taxon>Dissulfuribacteraceae</taxon>
        <taxon>Dissulfuribacter</taxon>
    </lineage>
</organism>
<name>A0A7V2SVS9_9BACT</name>
<dbReference type="Gene3D" id="1.10.8.60">
    <property type="match status" value="1"/>
</dbReference>
<dbReference type="Pfam" id="PF25601">
    <property type="entry name" value="AAA_lid_14"/>
    <property type="match status" value="1"/>
</dbReference>
<dbReference type="AlphaFoldDB" id="A0A7V2SVS9"/>
<dbReference type="Pfam" id="PF02954">
    <property type="entry name" value="HTH_8"/>
    <property type="match status" value="1"/>
</dbReference>
<evidence type="ECO:0000256" key="1">
    <source>
        <dbReference type="ARBA" id="ARBA00022741"/>
    </source>
</evidence>
<keyword evidence="4" id="KW-0804">Transcription</keyword>
<dbReference type="Proteomes" id="UP000885797">
    <property type="component" value="Unassembled WGS sequence"/>
</dbReference>
<dbReference type="SUPFAM" id="SSF46689">
    <property type="entry name" value="Homeodomain-like"/>
    <property type="match status" value="1"/>
</dbReference>
<gene>
    <name evidence="6" type="ORF">ENJ63_02385</name>
</gene>
<evidence type="ECO:0000259" key="5">
    <source>
        <dbReference type="PROSITE" id="PS50045"/>
    </source>
</evidence>
<dbReference type="PRINTS" id="PR01590">
    <property type="entry name" value="HTHFIS"/>
</dbReference>
<dbReference type="InterPro" id="IPR025944">
    <property type="entry name" value="Sigma_54_int_dom_CS"/>
</dbReference>
<keyword evidence="2" id="KW-0067">ATP-binding</keyword>
<dbReference type="InterPro" id="IPR027417">
    <property type="entry name" value="P-loop_NTPase"/>
</dbReference>
<dbReference type="GO" id="GO:0006355">
    <property type="term" value="P:regulation of DNA-templated transcription"/>
    <property type="evidence" value="ECO:0007669"/>
    <property type="project" value="InterPro"/>
</dbReference>
<dbReference type="SUPFAM" id="SSF52540">
    <property type="entry name" value="P-loop containing nucleoside triphosphate hydrolases"/>
    <property type="match status" value="1"/>
</dbReference>
<comment type="caution">
    <text evidence="6">The sequence shown here is derived from an EMBL/GenBank/DDBJ whole genome shotgun (WGS) entry which is preliminary data.</text>
</comment>
<proteinExistence type="predicted"/>
<dbReference type="InterPro" id="IPR058031">
    <property type="entry name" value="AAA_lid_NorR"/>
</dbReference>
<dbReference type="GO" id="GO:0005524">
    <property type="term" value="F:ATP binding"/>
    <property type="evidence" value="ECO:0007669"/>
    <property type="project" value="UniProtKB-KW"/>
</dbReference>
<dbReference type="PROSITE" id="PS00688">
    <property type="entry name" value="SIGMA54_INTERACT_3"/>
    <property type="match status" value="1"/>
</dbReference>
<dbReference type="Gene3D" id="1.10.10.60">
    <property type="entry name" value="Homeodomain-like"/>
    <property type="match status" value="1"/>
</dbReference>
<dbReference type="EMBL" id="DRND01000198">
    <property type="protein sequence ID" value="HFC46711.1"/>
    <property type="molecule type" value="Genomic_DNA"/>
</dbReference>
<evidence type="ECO:0000256" key="3">
    <source>
        <dbReference type="ARBA" id="ARBA00023015"/>
    </source>
</evidence>
<sequence>ARALHNLGSRRDYPFVVVNCGGIPENLLESELFGYVKGAFTGADRDKEGLFMRAHRGTIFLDEVGELPLPLQVKLLRVLQEKAFCPLGSTEEKSVDVRIIAATNRDLEVEVMEGRFREDLYYRLNVIHIHVPPLRERPEDIPILVQYFLEKYSKEQGKPVQGISSYAMEALKNYPFPGNVRELENIVERSVALSSTNLILPESLSLARFKEGKKAPSQPMAKDPATLIDLVELPEQGLELDSTLDRLERRLIELAMERANGSKQEAARILGINQRSLRYRLQKHGLL</sequence>
<dbReference type="InterPro" id="IPR002078">
    <property type="entry name" value="Sigma_54_int"/>
</dbReference>
<keyword evidence="1" id="KW-0547">Nucleotide-binding</keyword>
<dbReference type="InterPro" id="IPR009057">
    <property type="entry name" value="Homeodomain-like_sf"/>
</dbReference>
<protein>
    <submittedName>
        <fullName evidence="6">Sigma-54-dependent Fis family transcriptional regulator</fullName>
    </submittedName>
</protein>
<dbReference type="CDD" id="cd00009">
    <property type="entry name" value="AAA"/>
    <property type="match status" value="1"/>
</dbReference>
<accession>A0A7V2SVS9</accession>
<feature type="non-terminal residue" evidence="6">
    <location>
        <position position="1"/>
    </location>
</feature>
<dbReference type="Pfam" id="PF00158">
    <property type="entry name" value="Sigma54_activat"/>
    <property type="match status" value="1"/>
</dbReference>
<evidence type="ECO:0000256" key="2">
    <source>
        <dbReference type="ARBA" id="ARBA00022840"/>
    </source>
</evidence>
<dbReference type="PROSITE" id="PS50045">
    <property type="entry name" value="SIGMA54_INTERACT_4"/>
    <property type="match status" value="1"/>
</dbReference>
<dbReference type="PANTHER" id="PTHR32071">
    <property type="entry name" value="TRANSCRIPTIONAL REGULATORY PROTEIN"/>
    <property type="match status" value="1"/>
</dbReference>
<feature type="domain" description="Sigma-54 factor interaction" evidence="5">
    <location>
        <begin position="1"/>
        <end position="192"/>
    </location>
</feature>